<accession>A0A1L3JA93</accession>
<proteinExistence type="predicted"/>
<keyword evidence="2" id="KW-1185">Reference proteome</keyword>
<dbReference type="KEGG" id="sphl:LPB140_03580"/>
<dbReference type="EMBL" id="CP018154">
    <property type="protein sequence ID" value="APG62047.1"/>
    <property type="molecule type" value="Genomic_DNA"/>
</dbReference>
<organism evidence="1 2">
    <name type="scientific">Sphingorhabdus lutea</name>
    <dbReference type="NCBI Taxonomy" id="1913578"/>
    <lineage>
        <taxon>Bacteria</taxon>
        <taxon>Pseudomonadati</taxon>
        <taxon>Pseudomonadota</taxon>
        <taxon>Alphaproteobacteria</taxon>
        <taxon>Sphingomonadales</taxon>
        <taxon>Sphingomonadaceae</taxon>
        <taxon>Sphingorhabdus</taxon>
    </lineage>
</organism>
<dbReference type="AlphaFoldDB" id="A0A1L3JA93"/>
<name>A0A1L3JA93_9SPHN</name>
<evidence type="ECO:0000313" key="2">
    <source>
        <dbReference type="Proteomes" id="UP000242561"/>
    </source>
</evidence>
<dbReference type="STRING" id="1913578.LPB140_03580"/>
<reference evidence="1 2" key="1">
    <citation type="submission" date="2016-11" db="EMBL/GenBank/DDBJ databases">
        <title>Sphingorhabdus sp. LPB0140, isolated from marine environment.</title>
        <authorList>
            <person name="Kim E."/>
            <person name="Yi H."/>
        </authorList>
    </citation>
    <scope>NUCLEOTIDE SEQUENCE [LARGE SCALE GENOMIC DNA]</scope>
    <source>
        <strain evidence="1 2">LPB0140</strain>
    </source>
</reference>
<dbReference type="Proteomes" id="UP000242561">
    <property type="component" value="Chromosome"/>
</dbReference>
<evidence type="ECO:0000313" key="1">
    <source>
        <dbReference type="EMBL" id="APG62047.1"/>
    </source>
</evidence>
<gene>
    <name evidence="1" type="ORF">LPB140_03580</name>
</gene>
<protein>
    <submittedName>
        <fullName evidence="1">Uncharacterized protein</fullName>
    </submittedName>
</protein>
<sequence length="77" mass="8493">MAGVAGSRLREHLARLVLTQHPKRPVKSSGKYIMRSPRAVLLALYRRATLIFLAVHGPDINISVLLKQVAVLAPVEQ</sequence>